<keyword evidence="2" id="KW-1185">Reference proteome</keyword>
<evidence type="ECO:0000313" key="2">
    <source>
        <dbReference type="Proteomes" id="UP000092444"/>
    </source>
</evidence>
<dbReference type="VEuPathDB" id="VectorBase:GMOY009605"/>
<organism evidence="1 2">
    <name type="scientific">Glossina morsitans morsitans</name>
    <name type="common">Savannah tsetse fly</name>
    <dbReference type="NCBI Taxonomy" id="37546"/>
    <lineage>
        <taxon>Eukaryota</taxon>
        <taxon>Metazoa</taxon>
        <taxon>Ecdysozoa</taxon>
        <taxon>Arthropoda</taxon>
        <taxon>Hexapoda</taxon>
        <taxon>Insecta</taxon>
        <taxon>Pterygota</taxon>
        <taxon>Neoptera</taxon>
        <taxon>Endopterygota</taxon>
        <taxon>Diptera</taxon>
        <taxon>Brachycera</taxon>
        <taxon>Muscomorpha</taxon>
        <taxon>Hippoboscoidea</taxon>
        <taxon>Glossinidae</taxon>
        <taxon>Glossina</taxon>
    </lineage>
</organism>
<dbReference type="EMBL" id="CCAG010000253">
    <property type="status" value="NOT_ANNOTATED_CDS"/>
    <property type="molecule type" value="Genomic_DNA"/>
</dbReference>
<dbReference type="Proteomes" id="UP000092444">
    <property type="component" value="Unassembled WGS sequence"/>
</dbReference>
<reference evidence="1" key="1">
    <citation type="submission" date="2020-05" db="UniProtKB">
        <authorList>
            <consortium name="EnsemblMetazoa"/>
        </authorList>
    </citation>
    <scope>IDENTIFICATION</scope>
    <source>
        <strain evidence="1">Yale</strain>
    </source>
</reference>
<protein>
    <submittedName>
        <fullName evidence="1">Uncharacterized protein</fullName>
    </submittedName>
</protein>
<proteinExistence type="predicted"/>
<dbReference type="EnsemblMetazoa" id="GMOY009605-RA">
    <property type="protein sequence ID" value="GMOY009605-PA"/>
    <property type="gene ID" value="GMOY009605"/>
</dbReference>
<accession>A0A1B0G8G6</accession>
<sequence length="131" mass="15579">MARGTLWLVSELHNKPANANQTKKETRTRSTGSGIMHFNAYGRTRVSDKKSKRYRGRIFRSLGWQNQWMKFLKNEPYKMFYKTSLDDSKFHVLDLSSKIGRPRMYENTKLLPLYTTTRPIKQEKHKDICVY</sequence>
<dbReference type="AlphaFoldDB" id="A0A1B0G8G6"/>
<name>A0A1B0G8G6_GLOMM</name>
<evidence type="ECO:0000313" key="1">
    <source>
        <dbReference type="EnsemblMetazoa" id="GMOY009605-PA"/>
    </source>
</evidence>